<protein>
    <submittedName>
        <fullName evidence="1">Uncharacterized protein</fullName>
    </submittedName>
</protein>
<evidence type="ECO:0000313" key="2">
    <source>
        <dbReference type="Proteomes" id="UP000032287"/>
    </source>
</evidence>
<reference evidence="1 2" key="1">
    <citation type="journal article" date="2015" name="Microbiology (Mosc.)">
        <title>Genomics of the Weissella cibaria species with an examination of its metabolic traits.</title>
        <authorList>
            <person name="Lynch K.M."/>
            <person name="Lucid A."/>
            <person name="Arendt E.K."/>
            <person name="Sleator R.D."/>
            <person name="Lucey B."/>
            <person name="Coffey A."/>
        </authorList>
    </citation>
    <scope>NUCLEOTIDE SEQUENCE [LARGE SCALE GENOMIC DNA]</scope>
    <source>
        <strain evidence="1 2">MG1</strain>
    </source>
</reference>
<comment type="caution">
    <text evidence="1">The sequence shown here is derived from an EMBL/GenBank/DDBJ whole genome shotgun (WGS) entry which is preliminary data.</text>
</comment>
<evidence type="ECO:0000313" key="1">
    <source>
        <dbReference type="EMBL" id="KIU21860.1"/>
    </source>
</evidence>
<dbReference type="EMBL" id="JWHU01000006">
    <property type="protein sequence ID" value="KIU21860.1"/>
    <property type="molecule type" value="Genomic_DNA"/>
</dbReference>
<keyword evidence="2" id="KW-1185">Reference proteome</keyword>
<dbReference type="PATRIC" id="fig|137591.25.peg.534"/>
<sequence length="48" mass="5427">MMGERALFLRGLAFSIFRHKTNQIDNFKVMFTPYAGMASFLVIGVSVL</sequence>
<dbReference type="AlphaFoldDB" id="A0A0D1JNY3"/>
<proteinExistence type="predicted"/>
<organism evidence="1 2">
    <name type="scientific">Weissella cibaria</name>
    <dbReference type="NCBI Taxonomy" id="137591"/>
    <lineage>
        <taxon>Bacteria</taxon>
        <taxon>Bacillati</taxon>
        <taxon>Bacillota</taxon>
        <taxon>Bacilli</taxon>
        <taxon>Lactobacillales</taxon>
        <taxon>Lactobacillaceae</taxon>
        <taxon>Weissella</taxon>
    </lineage>
</organism>
<gene>
    <name evidence="1" type="ORF">QX99_00548</name>
</gene>
<accession>A0A0D1JNY3</accession>
<dbReference type="Proteomes" id="UP000032287">
    <property type="component" value="Unassembled WGS sequence"/>
</dbReference>
<name>A0A0D1JNY3_9LACO</name>